<evidence type="ECO:0000313" key="3">
    <source>
        <dbReference type="Proteomes" id="UP000535908"/>
    </source>
</evidence>
<dbReference type="AlphaFoldDB" id="A0A7X0Y2E1"/>
<sequence length="119" mass="13530">MAEEKKATSTKKDIEAVQAKQNIPESEKKPLNKFGKKEEYTAPDGKVYTFQFPGTRAAQELLDQSRNGYGVVVQSAYNESLWKTVIVEPNNIDWDYWDETEGYSEVMSAADNFLGRLLN</sequence>
<feature type="compositionally biased region" description="Basic and acidic residues" evidence="1">
    <location>
        <begin position="1"/>
        <end position="15"/>
    </location>
</feature>
<dbReference type="EMBL" id="JAARWN010000001">
    <property type="protein sequence ID" value="MBC1935177.1"/>
    <property type="molecule type" value="Genomic_DNA"/>
</dbReference>
<feature type="region of interest" description="Disordered" evidence="1">
    <location>
        <begin position="1"/>
        <end position="35"/>
    </location>
</feature>
<proteinExistence type="predicted"/>
<gene>
    <name evidence="2" type="ORF">HCA69_02280</name>
</gene>
<protein>
    <submittedName>
        <fullName evidence="2">Uncharacterized protein</fullName>
    </submittedName>
</protein>
<organism evidence="2 3">
    <name type="scientific">Listeria grandensis</name>
    <dbReference type="NCBI Taxonomy" id="1494963"/>
    <lineage>
        <taxon>Bacteria</taxon>
        <taxon>Bacillati</taxon>
        <taxon>Bacillota</taxon>
        <taxon>Bacilli</taxon>
        <taxon>Bacillales</taxon>
        <taxon>Listeriaceae</taxon>
        <taxon>Listeria</taxon>
    </lineage>
</organism>
<reference evidence="2 3" key="1">
    <citation type="submission" date="2020-03" db="EMBL/GenBank/DDBJ databases">
        <title>Soil Listeria distribution.</title>
        <authorList>
            <person name="Liao J."/>
            <person name="Wiedmann M."/>
        </authorList>
    </citation>
    <scope>NUCLEOTIDE SEQUENCE [LARGE SCALE GENOMIC DNA]</scope>
    <source>
        <strain evidence="2 3">FSL L7-0741</strain>
    </source>
</reference>
<feature type="compositionally biased region" description="Basic and acidic residues" evidence="1">
    <location>
        <begin position="25"/>
        <end position="35"/>
    </location>
</feature>
<dbReference type="Proteomes" id="UP000535908">
    <property type="component" value="Unassembled WGS sequence"/>
</dbReference>
<evidence type="ECO:0000256" key="1">
    <source>
        <dbReference type="SAM" id="MobiDB-lite"/>
    </source>
</evidence>
<dbReference type="RefSeq" id="WP_185525360.1">
    <property type="nucleotide sequence ID" value="NZ_JAARWN010000001.1"/>
</dbReference>
<accession>A0A7X0Y2E1</accession>
<comment type="caution">
    <text evidence="2">The sequence shown here is derived from an EMBL/GenBank/DDBJ whole genome shotgun (WGS) entry which is preliminary data.</text>
</comment>
<name>A0A7X0Y2E1_9LIST</name>
<evidence type="ECO:0000313" key="2">
    <source>
        <dbReference type="EMBL" id="MBC1935177.1"/>
    </source>
</evidence>